<dbReference type="Gene3D" id="3.40.50.620">
    <property type="entry name" value="HUPs"/>
    <property type="match status" value="1"/>
</dbReference>
<name>A0A377ZU04_KLEPN</name>
<evidence type="ECO:0000313" key="2">
    <source>
        <dbReference type="EMBL" id="STU85206.1"/>
    </source>
</evidence>
<gene>
    <name evidence="2" type="primary">uspF</name>
    <name evidence="2" type="ORF">NCTC9504_03770</name>
</gene>
<reference evidence="2 3" key="1">
    <citation type="submission" date="2018-06" db="EMBL/GenBank/DDBJ databases">
        <authorList>
            <consortium name="Pathogen Informatics"/>
            <person name="Doyle S."/>
        </authorList>
    </citation>
    <scope>NUCLEOTIDE SEQUENCE [LARGE SCALE GENOMIC DNA]</scope>
    <source>
        <strain evidence="2 3">NCTC9504</strain>
    </source>
</reference>
<dbReference type="AlphaFoldDB" id="A0A377ZU04"/>
<evidence type="ECO:0000259" key="1">
    <source>
        <dbReference type="Pfam" id="PF00582"/>
    </source>
</evidence>
<dbReference type="InterPro" id="IPR006016">
    <property type="entry name" value="UspA"/>
</dbReference>
<feature type="domain" description="UspA" evidence="1">
    <location>
        <begin position="1"/>
        <end position="100"/>
    </location>
</feature>
<dbReference type="EMBL" id="UGMA01000005">
    <property type="protein sequence ID" value="STU85206.1"/>
    <property type="molecule type" value="Genomic_DNA"/>
</dbReference>
<dbReference type="NCBIfam" id="NF011581">
    <property type="entry name" value="PRK15005.1"/>
    <property type="match status" value="1"/>
</dbReference>
<dbReference type="Proteomes" id="UP000254020">
    <property type="component" value="Unassembled WGS sequence"/>
</dbReference>
<sequence length="110" mass="12635">MSRMILVPIDISDKEFTERIISHVESEARIDDAEVHFLTVIPSLPYYASLGMAYTAELPGMDELREGSETQLKEIAKQFSIPEDRMHFHVAEGSPKDKSLRWPSRCQPTW</sequence>
<dbReference type="InterPro" id="IPR014729">
    <property type="entry name" value="Rossmann-like_a/b/a_fold"/>
</dbReference>
<accession>A0A377ZU04</accession>
<protein>
    <submittedName>
        <fullName evidence="2">Universal stress protein F</fullName>
    </submittedName>
</protein>
<dbReference type="SUPFAM" id="SSF52402">
    <property type="entry name" value="Adenine nucleotide alpha hydrolases-like"/>
    <property type="match status" value="1"/>
</dbReference>
<dbReference type="Pfam" id="PF00582">
    <property type="entry name" value="Usp"/>
    <property type="match status" value="1"/>
</dbReference>
<organism evidence="2 3">
    <name type="scientific">Klebsiella pneumoniae subsp. pneumoniae</name>
    <dbReference type="NCBI Taxonomy" id="72407"/>
    <lineage>
        <taxon>Bacteria</taxon>
        <taxon>Pseudomonadati</taxon>
        <taxon>Pseudomonadota</taxon>
        <taxon>Gammaproteobacteria</taxon>
        <taxon>Enterobacterales</taxon>
        <taxon>Enterobacteriaceae</taxon>
        <taxon>Klebsiella/Raoultella group</taxon>
        <taxon>Klebsiella</taxon>
        <taxon>Klebsiella pneumoniae complex</taxon>
    </lineage>
</organism>
<evidence type="ECO:0000313" key="3">
    <source>
        <dbReference type="Proteomes" id="UP000254020"/>
    </source>
</evidence>
<proteinExistence type="predicted"/>
<dbReference type="CDD" id="cd00293">
    <property type="entry name" value="USP-like"/>
    <property type="match status" value="1"/>
</dbReference>